<dbReference type="EMBL" id="QVER01000001">
    <property type="protein sequence ID" value="RGB93854.1"/>
    <property type="molecule type" value="Genomic_DNA"/>
</dbReference>
<evidence type="ECO:0000313" key="2">
    <source>
        <dbReference type="EMBL" id="RGB93854.1"/>
    </source>
</evidence>
<evidence type="ECO:0000256" key="1">
    <source>
        <dbReference type="SAM" id="MobiDB-lite"/>
    </source>
</evidence>
<organism evidence="2 3">
    <name type="scientific">Faecalibacterium prausnitzii</name>
    <dbReference type="NCBI Taxonomy" id="853"/>
    <lineage>
        <taxon>Bacteria</taxon>
        <taxon>Bacillati</taxon>
        <taxon>Bacillota</taxon>
        <taxon>Clostridia</taxon>
        <taxon>Eubacteriales</taxon>
        <taxon>Oscillospiraceae</taxon>
        <taxon>Faecalibacterium</taxon>
    </lineage>
</organism>
<accession>A0A3E2UCB1</accession>
<name>A0A3E2UCB1_9FIRM</name>
<sequence>MELFSFACQKRTRKAPAISTRWTHEKGAARPFQTPKKLSKPKNASRFAKRIFWASPIYGSADGVTLSQNFTFSKGVKSAAKQQIGETRKKRLAQRLAFFRFDFFFGIVKGEQPLTRCGESGVQR</sequence>
<dbReference type="AlphaFoldDB" id="A0A3E2UCB1"/>
<comment type="caution">
    <text evidence="2">The sequence shown here is derived from an EMBL/GenBank/DDBJ whole genome shotgun (WGS) entry which is preliminary data.</text>
</comment>
<reference evidence="2 3" key="1">
    <citation type="submission" date="2018-08" db="EMBL/GenBank/DDBJ databases">
        <title>A genome reference for cultivated species of the human gut microbiota.</title>
        <authorList>
            <person name="Zou Y."/>
            <person name="Xue W."/>
            <person name="Luo G."/>
        </authorList>
    </citation>
    <scope>NUCLEOTIDE SEQUENCE [LARGE SCALE GENOMIC DNA]</scope>
    <source>
        <strain evidence="2 3">AF32-8AC</strain>
    </source>
</reference>
<dbReference type="Proteomes" id="UP000260991">
    <property type="component" value="Unassembled WGS sequence"/>
</dbReference>
<proteinExistence type="predicted"/>
<evidence type="ECO:0000313" key="3">
    <source>
        <dbReference type="Proteomes" id="UP000260991"/>
    </source>
</evidence>
<protein>
    <submittedName>
        <fullName evidence="2">Uncharacterized protein</fullName>
    </submittedName>
</protein>
<feature type="region of interest" description="Disordered" evidence="1">
    <location>
        <begin position="23"/>
        <end position="42"/>
    </location>
</feature>
<gene>
    <name evidence="2" type="ORF">DWZ46_01260</name>
</gene>